<dbReference type="InterPro" id="IPR029058">
    <property type="entry name" value="AB_hydrolase_fold"/>
</dbReference>
<dbReference type="Gene3D" id="1.10.10.800">
    <property type="match status" value="1"/>
</dbReference>
<reference evidence="2" key="1">
    <citation type="journal article" date="2020" name="Stud. Mycol.">
        <title>101 Dothideomycetes genomes: a test case for predicting lifestyles and emergence of pathogens.</title>
        <authorList>
            <person name="Haridas S."/>
            <person name="Albert R."/>
            <person name="Binder M."/>
            <person name="Bloem J."/>
            <person name="Labutti K."/>
            <person name="Salamov A."/>
            <person name="Andreopoulos B."/>
            <person name="Baker S."/>
            <person name="Barry K."/>
            <person name="Bills G."/>
            <person name="Bluhm B."/>
            <person name="Cannon C."/>
            <person name="Castanera R."/>
            <person name="Culley D."/>
            <person name="Daum C."/>
            <person name="Ezra D."/>
            <person name="Gonzalez J."/>
            <person name="Henrissat B."/>
            <person name="Kuo A."/>
            <person name="Liang C."/>
            <person name="Lipzen A."/>
            <person name="Lutzoni F."/>
            <person name="Magnuson J."/>
            <person name="Mondo S."/>
            <person name="Nolan M."/>
            <person name="Ohm R."/>
            <person name="Pangilinan J."/>
            <person name="Park H.-J."/>
            <person name="Ramirez L."/>
            <person name="Alfaro M."/>
            <person name="Sun H."/>
            <person name="Tritt A."/>
            <person name="Yoshinaga Y."/>
            <person name="Zwiers L.-H."/>
            <person name="Turgeon B."/>
            <person name="Goodwin S."/>
            <person name="Spatafora J."/>
            <person name="Crous P."/>
            <person name="Grigoriev I."/>
        </authorList>
    </citation>
    <scope>NUCLEOTIDE SEQUENCE</scope>
    <source>
        <strain evidence="2">CBS 207.26</strain>
    </source>
</reference>
<dbReference type="Proteomes" id="UP000800200">
    <property type="component" value="Unassembled WGS sequence"/>
</dbReference>
<name>A0A6A6DR36_9PEZI</name>
<dbReference type="GO" id="GO:0016788">
    <property type="term" value="F:hydrolase activity, acting on ester bonds"/>
    <property type="evidence" value="ECO:0007669"/>
    <property type="project" value="UniProtKB-ARBA"/>
</dbReference>
<accession>A0A6A6DR36</accession>
<dbReference type="Gene3D" id="3.40.50.1820">
    <property type="entry name" value="alpha/beta hydrolase"/>
    <property type="match status" value="2"/>
</dbReference>
<organism evidence="2 3">
    <name type="scientific">Zopfia rhizophila CBS 207.26</name>
    <dbReference type="NCBI Taxonomy" id="1314779"/>
    <lineage>
        <taxon>Eukaryota</taxon>
        <taxon>Fungi</taxon>
        <taxon>Dikarya</taxon>
        <taxon>Ascomycota</taxon>
        <taxon>Pezizomycotina</taxon>
        <taxon>Dothideomycetes</taxon>
        <taxon>Dothideomycetes incertae sedis</taxon>
        <taxon>Zopfiaceae</taxon>
        <taxon>Zopfia</taxon>
    </lineage>
</organism>
<dbReference type="SUPFAM" id="SSF53474">
    <property type="entry name" value="alpha/beta-Hydrolases"/>
    <property type="match status" value="1"/>
</dbReference>
<keyword evidence="1 2" id="KW-0378">Hydrolase</keyword>
<evidence type="ECO:0000313" key="3">
    <source>
        <dbReference type="Proteomes" id="UP000800200"/>
    </source>
</evidence>
<proteinExistence type="predicted"/>
<gene>
    <name evidence="2" type="ORF">K469DRAFT_729583</name>
</gene>
<sequence length="274" mass="30854">MPFRDIKFRTSDGVTLRGWFFTPESFIGKLPCLVMAPGYAAIIKMGISASAEYFTSKLRMSCLMYDNRGFGSSDVREGAPKREIIPHLQISDYSDAITYAQSLPEVDPNRIGVPFTSGWENFNRTYRPEQIAALSKAFQEDRLDRAAEKEPRRIAVVDEKPGSLVAMPQEDSYAGYQSFWSMGLENDITLKSVEALRSYEPGAAIHRISPTPLLMSIMDNDGVTPHDVALEAFNRAREPKQLKILHGGHFDPYIGESFESNIATQTKFLEKWLL</sequence>
<dbReference type="OrthoDB" id="2498029at2759"/>
<dbReference type="PANTHER" id="PTHR22946">
    <property type="entry name" value="DIENELACTONE HYDROLASE DOMAIN-CONTAINING PROTEIN-RELATED"/>
    <property type="match status" value="1"/>
</dbReference>
<protein>
    <submittedName>
        <fullName evidence="2">Alpha/beta-hydrolase</fullName>
    </submittedName>
</protein>
<evidence type="ECO:0000256" key="1">
    <source>
        <dbReference type="ARBA" id="ARBA00022801"/>
    </source>
</evidence>
<dbReference type="EMBL" id="ML994655">
    <property type="protein sequence ID" value="KAF2180872.1"/>
    <property type="molecule type" value="Genomic_DNA"/>
</dbReference>
<dbReference type="PANTHER" id="PTHR22946:SF9">
    <property type="entry name" value="POLYKETIDE TRANSFERASE AF380"/>
    <property type="match status" value="1"/>
</dbReference>
<dbReference type="AlphaFoldDB" id="A0A6A6DR36"/>
<keyword evidence="3" id="KW-1185">Reference proteome</keyword>
<dbReference type="InterPro" id="IPR050261">
    <property type="entry name" value="FrsA_esterase"/>
</dbReference>
<evidence type="ECO:0000313" key="2">
    <source>
        <dbReference type="EMBL" id="KAF2180872.1"/>
    </source>
</evidence>